<keyword evidence="5" id="KW-0547">Nucleotide-binding</keyword>
<proteinExistence type="inferred from homology"/>
<reference evidence="13" key="1">
    <citation type="submission" date="2016-03" db="EMBL/GenBank/DDBJ databases">
        <title>Draft genome sequence of Rosellinia necatrix.</title>
        <authorList>
            <person name="Kanematsu S."/>
        </authorList>
    </citation>
    <scope>NUCLEOTIDE SEQUENCE [LARGE SCALE GENOMIC DNA]</scope>
    <source>
        <strain evidence="13">W97</strain>
    </source>
</reference>
<dbReference type="GO" id="GO:0061503">
    <property type="term" value="F:tRNA threonylcarbamoyladenosine dehydratase"/>
    <property type="evidence" value="ECO:0007669"/>
    <property type="project" value="TreeGrafter"/>
</dbReference>
<evidence type="ECO:0000256" key="2">
    <source>
        <dbReference type="ARBA" id="ARBA00009919"/>
    </source>
</evidence>
<evidence type="ECO:0000256" key="4">
    <source>
        <dbReference type="ARBA" id="ARBA00022692"/>
    </source>
</evidence>
<accession>A0A1W2TGC1</accession>
<name>A0A1W2TGC1_ROSNE</name>
<dbReference type="CDD" id="cd00755">
    <property type="entry name" value="YgdL_like"/>
    <property type="match status" value="1"/>
</dbReference>
<dbReference type="Gene3D" id="3.40.50.720">
    <property type="entry name" value="NAD(P)-binding Rossmann-like Domain"/>
    <property type="match status" value="1"/>
</dbReference>
<evidence type="ECO:0000256" key="5">
    <source>
        <dbReference type="ARBA" id="ARBA00022741"/>
    </source>
</evidence>
<dbReference type="SUPFAM" id="SSF69572">
    <property type="entry name" value="Activating enzymes of the ubiquitin-like proteins"/>
    <property type="match status" value="1"/>
</dbReference>
<evidence type="ECO:0000256" key="3">
    <source>
        <dbReference type="ARBA" id="ARBA00022598"/>
    </source>
</evidence>
<dbReference type="GO" id="GO:0005524">
    <property type="term" value="F:ATP binding"/>
    <property type="evidence" value="ECO:0007669"/>
    <property type="project" value="UniProtKB-KW"/>
</dbReference>
<dbReference type="FunFam" id="3.40.50.720:FF:000125">
    <property type="entry name" value="tRNA threonylcarbamoyladenosine dehydratase 2-like"/>
    <property type="match status" value="1"/>
</dbReference>
<dbReference type="InterPro" id="IPR045886">
    <property type="entry name" value="ThiF/MoeB/HesA"/>
</dbReference>
<keyword evidence="10" id="KW-0472">Membrane</keyword>
<evidence type="ECO:0000256" key="10">
    <source>
        <dbReference type="ARBA" id="ARBA00023136"/>
    </source>
</evidence>
<dbReference type="AlphaFoldDB" id="A0A1W2TGC1"/>
<dbReference type="GO" id="GO:0061504">
    <property type="term" value="P:cyclic threonylcarbamoyladenosine biosynthetic process"/>
    <property type="evidence" value="ECO:0007669"/>
    <property type="project" value="TreeGrafter"/>
</dbReference>
<evidence type="ECO:0000256" key="8">
    <source>
        <dbReference type="ARBA" id="ARBA00022989"/>
    </source>
</evidence>
<evidence type="ECO:0000256" key="1">
    <source>
        <dbReference type="ARBA" id="ARBA00004374"/>
    </source>
</evidence>
<evidence type="ECO:0000256" key="7">
    <source>
        <dbReference type="ARBA" id="ARBA00022840"/>
    </source>
</evidence>
<evidence type="ECO:0000256" key="6">
    <source>
        <dbReference type="ARBA" id="ARBA00022787"/>
    </source>
</evidence>
<keyword evidence="6" id="KW-1000">Mitochondrion outer membrane</keyword>
<evidence type="ECO:0000256" key="9">
    <source>
        <dbReference type="ARBA" id="ARBA00023128"/>
    </source>
</evidence>
<dbReference type="STRING" id="77044.A0A1W2TGC1"/>
<feature type="domain" description="THIF-type NAD/FAD binding fold" evidence="12">
    <location>
        <begin position="104"/>
        <end position="367"/>
    </location>
</feature>
<comment type="subcellular location">
    <subcellularLocation>
        <location evidence="1">Mitochondrion outer membrane</location>
        <topology evidence="1">Multi-pass membrane protein</topology>
    </subcellularLocation>
</comment>
<comment type="similarity">
    <text evidence="2">Belongs to the HesA/MoeB/ThiF family.</text>
</comment>
<evidence type="ECO:0000313" key="13">
    <source>
        <dbReference type="EMBL" id="GAP87148.2"/>
    </source>
</evidence>
<dbReference type="InterPro" id="IPR000594">
    <property type="entry name" value="ThiF_NAD_FAD-bd"/>
</dbReference>
<dbReference type="InterPro" id="IPR035985">
    <property type="entry name" value="Ubiquitin-activating_enz"/>
</dbReference>
<dbReference type="OMA" id="GSWVVTM"/>
<dbReference type="Pfam" id="PF00899">
    <property type="entry name" value="ThiF"/>
    <property type="match status" value="1"/>
</dbReference>
<keyword evidence="14" id="KW-1185">Reference proteome</keyword>
<keyword evidence="3" id="KW-0436">Ligase</keyword>
<keyword evidence="9" id="KW-0496">Mitochondrion</keyword>
<keyword evidence="4" id="KW-0812">Transmembrane</keyword>
<dbReference type="PANTHER" id="PTHR43267">
    <property type="entry name" value="TRNA THREONYLCARBAMOYLADENOSINE DEHYDRATASE"/>
    <property type="match status" value="1"/>
</dbReference>
<dbReference type="EMBL" id="DF977468">
    <property type="protein sequence ID" value="GAP87148.2"/>
    <property type="molecule type" value="Genomic_DNA"/>
</dbReference>
<dbReference type="Proteomes" id="UP000054516">
    <property type="component" value="Unassembled WGS sequence"/>
</dbReference>
<keyword evidence="8" id="KW-1133">Transmembrane helix</keyword>
<dbReference type="OrthoDB" id="10265862at2759"/>
<sequence>MASFLERAGANTRIQLAATAVASGAVVAGAILGYQRLLREERISQLKSSIPSLADGEALRRLDSSFGGGAASEADKEDVRNEMLARRARVGDYDDELVLEQLARNRVFLGAEGVARLRGAFVVVVGCGGVGSHCAAALARSGVARLRLVDFDQVTLSSLNRHAVATLADVGTPKVQCLQRRLAAVVPWVDFDLRQEKFWDEAADRLLAPWKDGEGGEGKGEGKGPDFVVDAIDNIDTKVALLKYCHDHGLPVISSMGAGCKGDPTRIVVGDIGTSTSDGLSRATRRRLKLMGITKGIPTVYSTETSGEGKAELLPLPEEEFRKGQVGDLGVLPDFRVRILPVLGTMPAVFGYTVANHVILAITGYPYDYIPAKGREKMYEGLLASVQGGEEKVLRHQTGGDPSVTVGLRTPITTGDIAFLAEEIFKARSVVTGLTTRLVLTRWRRPASSIMVRIGEGENEQRSSNLTLADLVLMTKEESARHDGLVLRGDRRPEDVYDAAVVARVEAARKEIALYEKYR</sequence>
<dbReference type="GO" id="GO:0008641">
    <property type="term" value="F:ubiquitin-like modifier activating enzyme activity"/>
    <property type="evidence" value="ECO:0007669"/>
    <property type="project" value="InterPro"/>
</dbReference>
<evidence type="ECO:0000256" key="11">
    <source>
        <dbReference type="ARBA" id="ARBA00060084"/>
    </source>
</evidence>
<evidence type="ECO:0000313" key="14">
    <source>
        <dbReference type="Proteomes" id="UP000054516"/>
    </source>
</evidence>
<organism evidence="13">
    <name type="scientific">Rosellinia necatrix</name>
    <name type="common">White root-rot fungus</name>
    <dbReference type="NCBI Taxonomy" id="77044"/>
    <lineage>
        <taxon>Eukaryota</taxon>
        <taxon>Fungi</taxon>
        <taxon>Dikarya</taxon>
        <taxon>Ascomycota</taxon>
        <taxon>Pezizomycotina</taxon>
        <taxon>Sordariomycetes</taxon>
        <taxon>Xylariomycetidae</taxon>
        <taxon>Xylariales</taxon>
        <taxon>Xylariaceae</taxon>
        <taxon>Rosellinia</taxon>
    </lineage>
</organism>
<comment type="function">
    <text evidence="11">Catalyzes the ATP-dependent dehydration of threonylcarbamoyladenosine at position 37 (t(6)A37) to form cyclic t(6)A37 (ct(6)A37) in tRNAs that read codons beginning with adenine.</text>
</comment>
<dbReference type="GO" id="GO:0005741">
    <property type="term" value="C:mitochondrial outer membrane"/>
    <property type="evidence" value="ECO:0007669"/>
    <property type="project" value="UniProtKB-SubCell"/>
</dbReference>
<dbReference type="PANTHER" id="PTHR43267:SF2">
    <property type="entry name" value="TRNA THREONYLCARBAMOYLADENOSINE DEHYDRATASE 1-RELATED"/>
    <property type="match status" value="1"/>
</dbReference>
<gene>
    <name evidence="13" type="ORF">SAMD00023353_2301300</name>
</gene>
<evidence type="ECO:0000259" key="12">
    <source>
        <dbReference type="Pfam" id="PF00899"/>
    </source>
</evidence>
<keyword evidence="7" id="KW-0067">ATP-binding</keyword>
<protein>
    <submittedName>
        <fullName evidence="13">Putative molybdopterin biosynthesis protein moeb protein</fullName>
    </submittedName>
</protein>